<dbReference type="FunFam" id="3.30.365.10:FF:000001">
    <property type="entry name" value="Xanthine dehydrogenase oxidase"/>
    <property type="match status" value="1"/>
</dbReference>
<gene>
    <name evidence="18" type="ORF">O3P69_006782</name>
</gene>
<feature type="binding site" evidence="16">
    <location>
        <position position="66"/>
    </location>
    <ligand>
        <name>[2Fe-2S] cluster</name>
        <dbReference type="ChEBI" id="CHEBI:190135"/>
        <label>1</label>
    </ligand>
</feature>
<feature type="binding site" evidence="16">
    <location>
        <position position="776"/>
    </location>
    <ligand>
        <name>Mo-molybdopterin</name>
        <dbReference type="ChEBI" id="CHEBI:71302"/>
    </ligand>
    <ligandPart>
        <name>Mo</name>
        <dbReference type="ChEBI" id="CHEBI:28685"/>
    </ligandPart>
</feature>
<evidence type="ECO:0000256" key="8">
    <source>
        <dbReference type="ARBA" id="ARBA00022827"/>
    </source>
</evidence>
<dbReference type="SUPFAM" id="SSF54292">
    <property type="entry name" value="2Fe-2S ferredoxin-like"/>
    <property type="match status" value="1"/>
</dbReference>
<accession>A0AAW0U2I9</accession>
<dbReference type="Pfam" id="PF01315">
    <property type="entry name" value="Ald_Xan_dh_C"/>
    <property type="match status" value="1"/>
</dbReference>
<dbReference type="Pfam" id="PF02738">
    <property type="entry name" value="MoCoBD_1"/>
    <property type="match status" value="1"/>
</dbReference>
<dbReference type="InterPro" id="IPR036318">
    <property type="entry name" value="FAD-bd_PCMH-like_sf"/>
</dbReference>
<feature type="binding site" evidence="16">
    <location>
        <position position="919"/>
    </location>
    <ligand>
        <name>Mo-molybdopterin</name>
        <dbReference type="ChEBI" id="CHEBI:71302"/>
    </ligand>
    <ligandPart>
        <name>Mo</name>
        <dbReference type="ChEBI" id="CHEBI:28685"/>
    </ligandPart>
</feature>
<dbReference type="InterPro" id="IPR036683">
    <property type="entry name" value="CO_DH_flav_C_dom_sf"/>
</dbReference>
<evidence type="ECO:0000256" key="1">
    <source>
        <dbReference type="ARBA" id="ARBA00001974"/>
    </source>
</evidence>
<dbReference type="InterPro" id="IPR002888">
    <property type="entry name" value="2Fe-2S-bd"/>
</dbReference>
<dbReference type="PIRSF" id="PIRSF000127">
    <property type="entry name" value="Xanthine_DH"/>
    <property type="match status" value="1"/>
</dbReference>
<dbReference type="SUPFAM" id="SSF56176">
    <property type="entry name" value="FAD-binding/transporter-associated domain-like"/>
    <property type="match status" value="1"/>
</dbReference>
<dbReference type="InterPro" id="IPR036010">
    <property type="entry name" value="2Fe-2S_ferredoxin-like_sf"/>
</dbReference>
<dbReference type="SUPFAM" id="SSF47741">
    <property type="entry name" value="CO dehydrogenase ISP C-domain like"/>
    <property type="match status" value="1"/>
</dbReference>
<dbReference type="InterPro" id="IPR046867">
    <property type="entry name" value="AldOxase/xan_DH_MoCoBD2"/>
</dbReference>
<comment type="caution">
    <text evidence="18">The sequence shown here is derived from an EMBL/GenBank/DDBJ whole genome shotgun (WGS) entry which is preliminary data.</text>
</comment>
<dbReference type="InterPro" id="IPR037165">
    <property type="entry name" value="AldOxase/xan_DH_Mopterin-bd_sf"/>
</dbReference>
<evidence type="ECO:0000256" key="2">
    <source>
        <dbReference type="ARBA" id="ARBA00004275"/>
    </source>
</evidence>
<comment type="cofactor">
    <cofactor evidence="1 15">
        <name>FAD</name>
        <dbReference type="ChEBI" id="CHEBI:57692"/>
    </cofactor>
</comment>
<dbReference type="GO" id="GO:0005506">
    <property type="term" value="F:iron ion binding"/>
    <property type="evidence" value="ECO:0007669"/>
    <property type="project" value="InterPro"/>
</dbReference>
<comment type="subcellular location">
    <subcellularLocation>
        <location evidence="2">Peroxisome</location>
    </subcellularLocation>
</comment>
<dbReference type="GO" id="GO:0051537">
    <property type="term" value="F:2 iron, 2 sulfur cluster binding"/>
    <property type="evidence" value="ECO:0007669"/>
    <property type="project" value="UniProtKB-KW"/>
</dbReference>
<dbReference type="Pfam" id="PF00941">
    <property type="entry name" value="FAD_binding_5"/>
    <property type="match status" value="1"/>
</dbReference>
<dbReference type="Gene3D" id="3.10.20.30">
    <property type="match status" value="1"/>
</dbReference>
<comment type="cofactor">
    <cofactor evidence="13">
        <name>[2Fe-2S] cluster</name>
        <dbReference type="ChEBI" id="CHEBI:190135"/>
    </cofactor>
</comment>
<evidence type="ECO:0000313" key="18">
    <source>
        <dbReference type="EMBL" id="KAK8393686.1"/>
    </source>
</evidence>
<keyword evidence="6 16" id="KW-0001">2Fe-2S</keyword>
<dbReference type="PANTHER" id="PTHR11908">
    <property type="entry name" value="XANTHINE DEHYDROGENASE"/>
    <property type="match status" value="1"/>
</dbReference>
<feature type="active site" description="Proton acceptor" evidence="14">
    <location>
        <position position="1264"/>
    </location>
</feature>
<dbReference type="InterPro" id="IPR005107">
    <property type="entry name" value="CO_DH_flav_C"/>
</dbReference>
<feature type="binding site" evidence="15">
    <location>
        <position position="432"/>
    </location>
    <ligand>
        <name>FAD</name>
        <dbReference type="ChEBI" id="CHEBI:57692"/>
    </ligand>
</feature>
<evidence type="ECO:0000256" key="14">
    <source>
        <dbReference type="PIRSR" id="PIRSR000127-1"/>
    </source>
</evidence>
<evidence type="ECO:0000256" key="7">
    <source>
        <dbReference type="ARBA" id="ARBA00022723"/>
    </source>
</evidence>
<dbReference type="Pfam" id="PF20256">
    <property type="entry name" value="MoCoBD_2"/>
    <property type="match status" value="1"/>
</dbReference>
<dbReference type="GO" id="GO:0005777">
    <property type="term" value="C:peroxisome"/>
    <property type="evidence" value="ECO:0007669"/>
    <property type="project" value="UniProtKB-SubCell"/>
</dbReference>
<dbReference type="InterPro" id="IPR001041">
    <property type="entry name" value="2Fe-2S_ferredoxin-type"/>
</dbReference>
<evidence type="ECO:0000259" key="17">
    <source>
        <dbReference type="PROSITE" id="PS51387"/>
    </source>
</evidence>
<dbReference type="Pfam" id="PF03450">
    <property type="entry name" value="CO_deh_flav_C"/>
    <property type="match status" value="1"/>
</dbReference>
<keyword evidence="11 16" id="KW-0411">Iron-sulfur</keyword>
<dbReference type="SUPFAM" id="SSF54665">
    <property type="entry name" value="CO dehydrogenase molybdoprotein N-domain-like"/>
    <property type="match status" value="1"/>
</dbReference>
<feature type="binding site" evidence="16">
    <location>
        <position position="169"/>
    </location>
    <ligand>
        <name>[2Fe-2S] cluster</name>
        <dbReference type="ChEBI" id="CHEBI:190135"/>
        <label>2</label>
    </ligand>
</feature>
<feature type="binding site" evidence="15">
    <location>
        <begin position="357"/>
        <end position="361"/>
    </location>
    <ligand>
        <name>FAD</name>
        <dbReference type="ChEBI" id="CHEBI:57692"/>
    </ligand>
</feature>
<dbReference type="InterPro" id="IPR016169">
    <property type="entry name" value="FAD-bd_PCMH_sub2"/>
</dbReference>
<dbReference type="InterPro" id="IPR016167">
    <property type="entry name" value="FAD-bd_PCMH_sub1"/>
</dbReference>
<feature type="binding site" evidence="16">
    <location>
        <position position="1086"/>
    </location>
    <ligand>
        <name>Mo-molybdopterin</name>
        <dbReference type="ChEBI" id="CHEBI:71302"/>
    </ligand>
    <ligandPart>
        <name>Mo</name>
        <dbReference type="ChEBI" id="CHEBI:28685"/>
    </ligandPart>
</feature>
<evidence type="ECO:0000256" key="3">
    <source>
        <dbReference type="ARBA" id="ARBA00006849"/>
    </source>
</evidence>
<dbReference type="EMBL" id="JARAKH010000020">
    <property type="protein sequence ID" value="KAK8393686.1"/>
    <property type="molecule type" value="Genomic_DNA"/>
</dbReference>
<dbReference type="Gene3D" id="3.90.1170.50">
    <property type="entry name" value="Aldehyde oxidase/xanthine dehydrogenase, a/b hammerhead"/>
    <property type="match status" value="1"/>
</dbReference>
<reference evidence="18 19" key="1">
    <citation type="submission" date="2023-03" db="EMBL/GenBank/DDBJ databases">
        <title>High-quality genome of Scylla paramamosain provides insights in environmental adaptation.</title>
        <authorList>
            <person name="Zhang L."/>
        </authorList>
    </citation>
    <scope>NUCLEOTIDE SEQUENCE [LARGE SCALE GENOMIC DNA]</scope>
    <source>
        <strain evidence="18">LZ_2023a</strain>
        <tissue evidence="18">Muscle</tissue>
    </source>
</reference>
<feature type="binding site" evidence="16">
    <location>
        <position position="69"/>
    </location>
    <ligand>
        <name>[2Fe-2S] cluster</name>
        <dbReference type="ChEBI" id="CHEBI:190135"/>
        <label>1</label>
    </ligand>
</feature>
<dbReference type="Gene3D" id="3.30.365.10">
    <property type="entry name" value="Aldehyde oxidase/xanthine dehydrogenase, molybdopterin binding domain"/>
    <property type="match status" value="4"/>
</dbReference>
<keyword evidence="4 16" id="KW-0500">Molybdenum</keyword>
<dbReference type="CDD" id="cd00207">
    <property type="entry name" value="fer2"/>
    <property type="match status" value="1"/>
</dbReference>
<keyword evidence="10 16" id="KW-0408">Iron</keyword>
<dbReference type="InterPro" id="IPR006058">
    <property type="entry name" value="2Fe2S_fd_BS"/>
</dbReference>
<dbReference type="SMART" id="SM01092">
    <property type="entry name" value="CO_deh_flav_C"/>
    <property type="match status" value="1"/>
</dbReference>
<feature type="domain" description="FAD-binding PCMH-type" evidence="17">
    <location>
        <begin position="241"/>
        <end position="424"/>
    </location>
</feature>
<dbReference type="SMART" id="SM01008">
    <property type="entry name" value="Ald_Xan_dh_C"/>
    <property type="match status" value="1"/>
</dbReference>
<keyword evidence="5" id="KW-0285">Flavoprotein</keyword>
<dbReference type="InterPro" id="IPR008274">
    <property type="entry name" value="AldOxase/xan_DH_MoCoBD1"/>
</dbReference>
<evidence type="ECO:0000256" key="5">
    <source>
        <dbReference type="ARBA" id="ARBA00022630"/>
    </source>
</evidence>
<dbReference type="InterPro" id="IPR016166">
    <property type="entry name" value="FAD-bd_PCMH"/>
</dbReference>
<comment type="cofactor">
    <cofactor evidence="16">
        <name>[2Fe-2S] cluster</name>
        <dbReference type="ChEBI" id="CHEBI:190135"/>
    </cofactor>
    <text evidence="16">Binds 2 [2Fe-2S] clusters.</text>
</comment>
<protein>
    <recommendedName>
        <fullName evidence="17">FAD-binding PCMH-type domain-containing protein</fullName>
    </recommendedName>
</protein>
<dbReference type="Gene3D" id="3.30.43.10">
    <property type="entry name" value="Uridine Diphospho-n-acetylenolpyruvylglucosamine Reductase, domain 2"/>
    <property type="match status" value="1"/>
</dbReference>
<evidence type="ECO:0000256" key="15">
    <source>
        <dbReference type="PIRSR" id="PIRSR000127-2"/>
    </source>
</evidence>
<comment type="cofactor">
    <cofactor evidence="16">
        <name>Mo-molybdopterin</name>
        <dbReference type="ChEBI" id="CHEBI:71302"/>
    </cofactor>
    <text evidence="16">Binds 1 Mo-molybdopterin (Mo-MPT) cofactor per subunit.</text>
</comment>
<dbReference type="InterPro" id="IPR016208">
    <property type="entry name" value="Ald_Oxase/xanthine_DH-like"/>
</dbReference>
<feature type="binding site" evidence="16">
    <location>
        <position position="132"/>
    </location>
    <ligand>
        <name>[2Fe-2S] cluster</name>
        <dbReference type="ChEBI" id="CHEBI:190135"/>
        <label>2</label>
    </ligand>
</feature>
<name>A0AAW0U2I9_SCYPA</name>
<dbReference type="PROSITE" id="PS51387">
    <property type="entry name" value="FAD_PCMH"/>
    <property type="match status" value="1"/>
</dbReference>
<dbReference type="InterPro" id="IPR012675">
    <property type="entry name" value="Beta-grasp_dom_sf"/>
</dbReference>
<dbReference type="Gene3D" id="1.10.150.120">
    <property type="entry name" value="[2Fe-2S]-binding domain"/>
    <property type="match status" value="1"/>
</dbReference>
<dbReference type="InterPro" id="IPR002346">
    <property type="entry name" value="Mopterin_DH_FAD-bd"/>
</dbReference>
<evidence type="ECO:0000256" key="13">
    <source>
        <dbReference type="ARBA" id="ARBA00034078"/>
    </source>
</evidence>
<dbReference type="InterPro" id="IPR000674">
    <property type="entry name" value="Ald_Oxase/Xan_DH_a/b"/>
</dbReference>
<evidence type="ECO:0000256" key="4">
    <source>
        <dbReference type="ARBA" id="ARBA00022505"/>
    </source>
</evidence>
<evidence type="ECO:0000256" key="11">
    <source>
        <dbReference type="ARBA" id="ARBA00023014"/>
    </source>
</evidence>
<keyword evidence="19" id="KW-1185">Reference proteome</keyword>
<dbReference type="FunFam" id="3.30.465.10:FF:000013">
    <property type="entry name" value="Aldehyde oxidase"/>
    <property type="match status" value="1"/>
</dbReference>
<evidence type="ECO:0000256" key="10">
    <source>
        <dbReference type="ARBA" id="ARBA00023004"/>
    </source>
</evidence>
<proteinExistence type="inferred from homology"/>
<dbReference type="PROSITE" id="PS00197">
    <property type="entry name" value="2FE2S_FER_1"/>
    <property type="match status" value="1"/>
</dbReference>
<keyword evidence="8 15" id="KW-0274">FAD</keyword>
<evidence type="ECO:0000256" key="16">
    <source>
        <dbReference type="PIRSR" id="PIRSR000127-3"/>
    </source>
</evidence>
<dbReference type="InterPro" id="IPR036856">
    <property type="entry name" value="Ald_Oxase/Xan_DH_a/b_sf"/>
</dbReference>
<feature type="binding site" evidence="16">
    <location>
        <position position="135"/>
    </location>
    <ligand>
        <name>[2Fe-2S] cluster</name>
        <dbReference type="ChEBI" id="CHEBI:190135"/>
        <label>2</label>
    </ligand>
</feature>
<evidence type="ECO:0000256" key="9">
    <source>
        <dbReference type="ARBA" id="ARBA00023002"/>
    </source>
</evidence>
<keyword evidence="7 16" id="KW-0479">Metal-binding</keyword>
<dbReference type="SUPFAM" id="SSF56003">
    <property type="entry name" value="Molybdenum cofactor-binding domain"/>
    <property type="match status" value="1"/>
</dbReference>
<organism evidence="18 19">
    <name type="scientific">Scylla paramamosain</name>
    <name type="common">Mud crab</name>
    <dbReference type="NCBI Taxonomy" id="85552"/>
    <lineage>
        <taxon>Eukaryota</taxon>
        <taxon>Metazoa</taxon>
        <taxon>Ecdysozoa</taxon>
        <taxon>Arthropoda</taxon>
        <taxon>Crustacea</taxon>
        <taxon>Multicrustacea</taxon>
        <taxon>Malacostraca</taxon>
        <taxon>Eumalacostraca</taxon>
        <taxon>Eucarida</taxon>
        <taxon>Decapoda</taxon>
        <taxon>Pleocyemata</taxon>
        <taxon>Brachyura</taxon>
        <taxon>Eubrachyura</taxon>
        <taxon>Portunoidea</taxon>
        <taxon>Portunidae</taxon>
        <taxon>Portuninae</taxon>
        <taxon>Scylla</taxon>
    </lineage>
</organism>
<keyword evidence="9" id="KW-0560">Oxidoreductase</keyword>
<sequence length="1319" mass="144118">MAPQQGKANKASSDISSPVQDSISLIINNETYTVGPDVPPWTRLVDFIRYVVQAPGTKALCREGGCGVCTVVATVPDRESPGYNKTFSVQACQAMLYACAGWKIETIEGLGNRYTGYHPIQKALHGFYGTQCGFCSPGMIMTMYGQTKGSEPLTSAKVEASLDGNICRCTGYRPILDAFKSMTVDADPTLKERLVDIEEAYNGVCEKNGTNGCGACKGKEGGRCKKSVTDLLPLNPGKVQISFGSVRWFRPTNIDGMYSILRNIGTEEKYRIVVGNTGQGVFKNDGPYSAYISTDGIEELYITSVGVPLQLGANVSLTRAMELFHHMAETQPRYSYLEVLANHWQVVANVAVRNTGSWAGNLMLKHAHQGFQSDIFLTLLAAKAELTIGSAEDASTTYMSLEQFLRTDMFKKVILSVTLPPALHNTKLRTFKITPRAVNAHAYVNACFRMEVDPIDNFKVTHKPSILLGGINPNFIHATETENFLMGRRLTDQATVVEAAEILGREVQPDNHPQDASPAYRRSLSQALLYKTIVGFLANKVNPKLASAGPNIERPLSSGRQEFDMDREAWPVGEPLPKLESATQISGEATYLDDVPYLPNELHGALVQTTHANAKISHVDASEALRLKGVVTFVNAADIPGKNSFIATAGAYPDPVFVEERSKYAGQPVGLIVARDRDTAVRAAQMVVVSYEDVKKPVLTIEQALSEGGQDEIVTFAFNGTVEPAVLGDPEGQLEVAPHRLKGNLIQGSQYHLNMEPLAARVVPIEDGYDVYCTTQWPTETQATVAQVLGITANSINMSVRRIGGGYGAKISRQNVLAAAAAVAARSLQQPVRVVTDLNTNMTLAGWRDPYYATYDVGFEDTGKLTSLVVDLYSDAGHVSNESPVGFLASVIQNCYFIPNIRYRPHIVNTDTAANTWCRTPGHVNAIGTMENILDHIASYLKKDPLEVRQLNLITPGVPRLLASPHEQTPIKDVILPLLLEKANFVQRKAEVEEFNRSNRWKKRGIAVMPEYYGFDYPSVFRYGLQVSIYAHDGTVAITHGGIEMGQGINTKVAQVAAYTLGIPLAQVVVKASETTVAANSTVTGGSFGSDLCAHGVRKASLALKERMDVEKEKIKKNTGKEPTWLQLVQHCFSHDVDLCERYWTAAKEHPPRYDIWAACCLEVEVDVLTGIYMIRRADVIEDAGRSMNPFVDVGQVEGAFIMGLGLFTSEKLKFDPSTGQKLSNGTWEYKPPTALDIPADLRITLLPNAKQPYGVLGSKATGEPPLCLSYAVVSALRQAITAFRAENGDDSWFQMDTPLTVEAVQRLCGANPQMFKLG</sequence>
<evidence type="ECO:0000256" key="6">
    <source>
        <dbReference type="ARBA" id="ARBA00022714"/>
    </source>
</evidence>
<feature type="binding site" evidence="16">
    <location>
        <position position="61"/>
    </location>
    <ligand>
        <name>[2Fe-2S] cluster</name>
        <dbReference type="ChEBI" id="CHEBI:190135"/>
        <label>1</label>
    </ligand>
</feature>
<dbReference type="Gene3D" id="3.30.390.50">
    <property type="entry name" value="CO dehydrogenase flavoprotein, C-terminal domain"/>
    <property type="match status" value="1"/>
</dbReference>
<dbReference type="InterPro" id="IPR036884">
    <property type="entry name" value="2Fe-2S-bd_dom_sf"/>
</dbReference>
<dbReference type="Gene3D" id="3.30.465.10">
    <property type="match status" value="1"/>
</dbReference>
<evidence type="ECO:0000313" key="19">
    <source>
        <dbReference type="Proteomes" id="UP001487740"/>
    </source>
</evidence>
<dbReference type="GO" id="GO:0016491">
    <property type="term" value="F:oxidoreductase activity"/>
    <property type="evidence" value="ECO:0007669"/>
    <property type="project" value="UniProtKB-KW"/>
</dbReference>
<dbReference type="Proteomes" id="UP001487740">
    <property type="component" value="Unassembled WGS sequence"/>
</dbReference>
<feature type="binding site" evidence="16">
    <location>
        <position position="92"/>
    </location>
    <ligand>
        <name>[2Fe-2S] cluster</name>
        <dbReference type="ChEBI" id="CHEBI:190135"/>
        <label>1</label>
    </ligand>
</feature>
<dbReference type="Pfam" id="PF01799">
    <property type="entry name" value="Fer2_2"/>
    <property type="match status" value="1"/>
</dbReference>
<dbReference type="GO" id="GO:0071949">
    <property type="term" value="F:FAD binding"/>
    <property type="evidence" value="ECO:0007669"/>
    <property type="project" value="InterPro"/>
</dbReference>
<comment type="similarity">
    <text evidence="3">Belongs to the xanthine dehydrogenase family.</text>
</comment>
<dbReference type="SUPFAM" id="SSF55447">
    <property type="entry name" value="CO dehydrogenase flavoprotein C-terminal domain-like"/>
    <property type="match status" value="1"/>
</dbReference>
<evidence type="ECO:0000256" key="12">
    <source>
        <dbReference type="ARBA" id="ARBA00023140"/>
    </source>
</evidence>
<feature type="binding site" evidence="16">
    <location>
        <position position="167"/>
    </location>
    <ligand>
        <name>[2Fe-2S] cluster</name>
        <dbReference type="ChEBI" id="CHEBI:190135"/>
        <label>2</label>
    </ligand>
</feature>
<keyword evidence="12" id="KW-0576">Peroxisome</keyword>
<dbReference type="PANTHER" id="PTHR11908:SF132">
    <property type="entry name" value="ALDEHYDE OXIDASE 1-RELATED"/>
    <property type="match status" value="1"/>
</dbReference>